<dbReference type="Pfam" id="PF02008">
    <property type="entry name" value="zf-CXXC"/>
    <property type="match status" value="1"/>
</dbReference>
<feature type="region of interest" description="Disordered" evidence="6">
    <location>
        <begin position="1"/>
        <end position="150"/>
    </location>
</feature>
<dbReference type="PROSITE" id="PS50016">
    <property type="entry name" value="ZF_PHD_2"/>
    <property type="match status" value="2"/>
</dbReference>
<dbReference type="InterPro" id="IPR019786">
    <property type="entry name" value="Zinc_finger_PHD-type_CS"/>
</dbReference>
<proteinExistence type="predicted"/>
<evidence type="ECO:0000256" key="6">
    <source>
        <dbReference type="SAM" id="MobiDB-lite"/>
    </source>
</evidence>
<evidence type="ECO:0000313" key="9">
    <source>
        <dbReference type="EMBL" id="KAL3765787.1"/>
    </source>
</evidence>
<feature type="compositionally biased region" description="Basic residues" evidence="6">
    <location>
        <begin position="181"/>
        <end position="198"/>
    </location>
</feature>
<dbReference type="PANTHER" id="PTHR46386:SF11">
    <property type="entry name" value="AUTOIMMUNE REGULATOR"/>
    <property type="match status" value="1"/>
</dbReference>
<dbReference type="PROSITE" id="PS51058">
    <property type="entry name" value="ZF_CXXC"/>
    <property type="match status" value="1"/>
</dbReference>
<dbReference type="InterPro" id="IPR001965">
    <property type="entry name" value="Znf_PHD"/>
</dbReference>
<dbReference type="GO" id="GO:0003677">
    <property type="term" value="F:DNA binding"/>
    <property type="evidence" value="ECO:0007669"/>
    <property type="project" value="UniProtKB-KW"/>
</dbReference>
<keyword evidence="1" id="KW-0479">Metal-binding</keyword>
<accession>A0ABD3MU68</accession>
<dbReference type="InterPro" id="IPR043563">
    <property type="entry name" value="Sp110/Sp140/Sp140L-like"/>
</dbReference>
<evidence type="ECO:0000313" key="10">
    <source>
        <dbReference type="Proteomes" id="UP001530400"/>
    </source>
</evidence>
<keyword evidence="4" id="KW-0238">DNA-binding</keyword>
<evidence type="ECO:0000259" key="8">
    <source>
        <dbReference type="PROSITE" id="PS51058"/>
    </source>
</evidence>
<comment type="caution">
    <text evidence="9">The sequence shown here is derived from an EMBL/GenBank/DDBJ whole genome shotgun (WGS) entry which is preliminary data.</text>
</comment>
<dbReference type="SMART" id="SM00249">
    <property type="entry name" value="PHD"/>
    <property type="match status" value="2"/>
</dbReference>
<evidence type="ECO:0008006" key="11">
    <source>
        <dbReference type="Google" id="ProtNLM"/>
    </source>
</evidence>
<feature type="domain" description="PHD-type" evidence="7">
    <location>
        <begin position="228"/>
        <end position="275"/>
    </location>
</feature>
<dbReference type="Pfam" id="PF00628">
    <property type="entry name" value="PHD"/>
    <property type="match status" value="2"/>
</dbReference>
<feature type="compositionally biased region" description="Basic and acidic residues" evidence="6">
    <location>
        <begin position="87"/>
        <end position="109"/>
    </location>
</feature>
<gene>
    <name evidence="9" type="ORF">ACHAWO_011734</name>
</gene>
<feature type="compositionally biased region" description="Basic and acidic residues" evidence="6">
    <location>
        <begin position="62"/>
        <end position="78"/>
    </location>
</feature>
<evidence type="ECO:0000256" key="2">
    <source>
        <dbReference type="ARBA" id="ARBA00022771"/>
    </source>
</evidence>
<dbReference type="SUPFAM" id="SSF57903">
    <property type="entry name" value="FYVE/PHD zinc finger"/>
    <property type="match status" value="2"/>
</dbReference>
<evidence type="ECO:0000259" key="7">
    <source>
        <dbReference type="PROSITE" id="PS50016"/>
    </source>
</evidence>
<feature type="domain" description="PHD-type" evidence="7">
    <location>
        <begin position="351"/>
        <end position="398"/>
    </location>
</feature>
<reference evidence="9 10" key="1">
    <citation type="submission" date="2024-10" db="EMBL/GenBank/DDBJ databases">
        <title>Updated reference genomes for cyclostephanoid diatoms.</title>
        <authorList>
            <person name="Roberts W.R."/>
            <person name="Alverson A.J."/>
        </authorList>
    </citation>
    <scope>NUCLEOTIDE SEQUENCE [LARGE SCALE GENOMIC DNA]</scope>
    <source>
        <strain evidence="9 10">AJA010-31</strain>
    </source>
</reference>
<organism evidence="9 10">
    <name type="scientific">Cyclotella atomus</name>
    <dbReference type="NCBI Taxonomy" id="382360"/>
    <lineage>
        <taxon>Eukaryota</taxon>
        <taxon>Sar</taxon>
        <taxon>Stramenopiles</taxon>
        <taxon>Ochrophyta</taxon>
        <taxon>Bacillariophyta</taxon>
        <taxon>Coscinodiscophyceae</taxon>
        <taxon>Thalassiosirophycidae</taxon>
        <taxon>Stephanodiscales</taxon>
        <taxon>Stephanodiscaceae</taxon>
        <taxon>Cyclotella</taxon>
    </lineage>
</organism>
<feature type="region of interest" description="Disordered" evidence="6">
    <location>
        <begin position="162"/>
        <end position="209"/>
    </location>
</feature>
<feature type="compositionally biased region" description="Acidic residues" evidence="6">
    <location>
        <begin position="28"/>
        <end position="41"/>
    </location>
</feature>
<name>A0ABD3MU68_9STRA</name>
<dbReference type="Gene3D" id="3.30.40.10">
    <property type="entry name" value="Zinc/RING finger domain, C3HC4 (zinc finger)"/>
    <property type="match status" value="2"/>
</dbReference>
<dbReference type="CDD" id="cd15539">
    <property type="entry name" value="PHD1_AIRE"/>
    <property type="match status" value="1"/>
</dbReference>
<dbReference type="InterPro" id="IPR011011">
    <property type="entry name" value="Znf_FYVE_PHD"/>
</dbReference>
<feature type="compositionally biased region" description="Polar residues" evidence="6">
    <location>
        <begin position="110"/>
        <end position="124"/>
    </location>
</feature>
<protein>
    <recommendedName>
        <fullName evidence="11">PHD-type domain-containing protein</fullName>
    </recommendedName>
</protein>
<feature type="region of interest" description="Disordered" evidence="6">
    <location>
        <begin position="597"/>
        <end position="620"/>
    </location>
</feature>
<dbReference type="InterPro" id="IPR002857">
    <property type="entry name" value="Znf_CXXC"/>
</dbReference>
<dbReference type="GO" id="GO:0008270">
    <property type="term" value="F:zinc ion binding"/>
    <property type="evidence" value="ECO:0007669"/>
    <property type="project" value="UniProtKB-KW"/>
</dbReference>
<feature type="compositionally biased region" description="Basic residues" evidence="6">
    <location>
        <begin position="52"/>
        <end position="61"/>
    </location>
</feature>
<keyword evidence="10" id="KW-1185">Reference proteome</keyword>
<dbReference type="AlphaFoldDB" id="A0ABD3MU68"/>
<dbReference type="PROSITE" id="PS01359">
    <property type="entry name" value="ZF_PHD_1"/>
    <property type="match status" value="1"/>
</dbReference>
<sequence length="620" mass="70316">MQRSESDVPDAAESDVSTGATENKSTQQEEDVIDLTVDDDNGTAPMIPQTRKNGRYKLRHGKNGEKVEANNTSSKHETSPNNDTEFGEEKNPDSEEDFEKGMDESECSRFSRTGNEDSQLQSDVLFSDSDEDMKQKPEAETGPSPYELQRLERIKRNIARLESLGFTVKPNTHEKKTTSQPKRRRPSSGSKPSRKYPKRTSNGSVTKAKPVLQTQKKVKLIPFEGEHDDDCYICYDGGELVCCDYCSKAFHPQCHIPPLTAIPGDDWACCECKATQLTRAFRCGECDACTRQDCGKCKYCLDMRRFGGPNIMKQACIHKRCPNKRYAPPTKVDPEKIQQIPSDSIFEGDHSDECYICYDGGELVCCDHCPKAFHLKCHIPPLTEVPQGDWRCYECTATRDQYYKIGQDSVPKGKSRTRQWARNNLNPEEEVAKPPYNQDDYNFLWNYYLHPVKRSKEELPGGMVLRAKSVQCNLLRYSKCQFRQKLFKEIHRLKRDSKNDEIYRMLQMLYTHDVSGAAGDGPEELIEQILKRLGNDGDVEYIDTGEDKEMEVIDVGGESESSHVACSYGNIANAKVKMERNDNVKPNEMEVQVIDLQNSSAESETSHKRRATATTEKGSS</sequence>
<evidence type="ECO:0000256" key="1">
    <source>
        <dbReference type="ARBA" id="ARBA00022723"/>
    </source>
</evidence>
<keyword evidence="3" id="KW-0862">Zinc</keyword>
<evidence type="ECO:0000256" key="3">
    <source>
        <dbReference type="ARBA" id="ARBA00022833"/>
    </source>
</evidence>
<feature type="domain" description="CXXC-type" evidence="8">
    <location>
        <begin position="275"/>
        <end position="322"/>
    </location>
</feature>
<evidence type="ECO:0000256" key="5">
    <source>
        <dbReference type="PROSITE-ProRule" id="PRU00146"/>
    </source>
</evidence>
<dbReference type="EMBL" id="JALLPJ020001396">
    <property type="protein sequence ID" value="KAL3765787.1"/>
    <property type="molecule type" value="Genomic_DNA"/>
</dbReference>
<dbReference type="PANTHER" id="PTHR46386">
    <property type="entry name" value="NUCLEAR BODY PROTEIN SP140"/>
    <property type="match status" value="1"/>
</dbReference>
<keyword evidence="2 5" id="KW-0863">Zinc-finger</keyword>
<feature type="compositionally biased region" description="Polar residues" evidence="6">
    <location>
        <begin position="15"/>
        <end position="26"/>
    </location>
</feature>
<dbReference type="InterPro" id="IPR013083">
    <property type="entry name" value="Znf_RING/FYVE/PHD"/>
</dbReference>
<dbReference type="Proteomes" id="UP001530400">
    <property type="component" value="Unassembled WGS sequence"/>
</dbReference>
<dbReference type="CDD" id="cd15541">
    <property type="entry name" value="PHD_TIF1_like"/>
    <property type="match status" value="1"/>
</dbReference>
<evidence type="ECO:0000256" key="4">
    <source>
        <dbReference type="ARBA" id="ARBA00023125"/>
    </source>
</evidence>
<dbReference type="InterPro" id="IPR019787">
    <property type="entry name" value="Znf_PHD-finger"/>
</dbReference>